<comment type="caution">
    <text evidence="3">The sequence shown here is derived from an EMBL/GenBank/DDBJ whole genome shotgun (WGS) entry which is preliminary data.</text>
</comment>
<dbReference type="GO" id="GO:0016787">
    <property type="term" value="F:hydrolase activity"/>
    <property type="evidence" value="ECO:0007669"/>
    <property type="project" value="InterPro"/>
</dbReference>
<evidence type="ECO:0000256" key="1">
    <source>
        <dbReference type="SAM" id="SignalP"/>
    </source>
</evidence>
<proteinExistence type="predicted"/>
<gene>
    <name evidence="3" type="ORF">CABS02_13841</name>
</gene>
<dbReference type="Proteomes" id="UP001056436">
    <property type="component" value="Unassembled WGS sequence"/>
</dbReference>
<name>A0A9P9X242_9PEZI</name>
<keyword evidence="4" id="KW-1185">Reference proteome</keyword>
<evidence type="ECO:0000313" key="3">
    <source>
        <dbReference type="EMBL" id="KAI3532511.1"/>
    </source>
</evidence>
<evidence type="ECO:0000259" key="2">
    <source>
        <dbReference type="Pfam" id="PF01738"/>
    </source>
</evidence>
<dbReference type="OrthoDB" id="17560at2759"/>
<dbReference type="EMBL" id="SDAQ01000168">
    <property type="protein sequence ID" value="KAI3532511.1"/>
    <property type="molecule type" value="Genomic_DNA"/>
</dbReference>
<feature type="domain" description="Dienelactone hydrolase" evidence="2">
    <location>
        <begin position="73"/>
        <end position="290"/>
    </location>
</feature>
<dbReference type="InterPro" id="IPR002925">
    <property type="entry name" value="Dienelactn_hydro"/>
</dbReference>
<dbReference type="AlphaFoldDB" id="A0A9P9X242"/>
<feature type="signal peptide" evidence="1">
    <location>
        <begin position="1"/>
        <end position="19"/>
    </location>
</feature>
<evidence type="ECO:0000313" key="4">
    <source>
        <dbReference type="Proteomes" id="UP001056436"/>
    </source>
</evidence>
<dbReference type="PANTHER" id="PTHR17630:SF44">
    <property type="entry name" value="PROTEIN AIM2"/>
    <property type="match status" value="1"/>
</dbReference>
<dbReference type="PANTHER" id="PTHR17630">
    <property type="entry name" value="DIENELACTONE HYDROLASE"/>
    <property type="match status" value="1"/>
</dbReference>
<dbReference type="SUPFAM" id="SSF53474">
    <property type="entry name" value="alpha/beta-Hydrolases"/>
    <property type="match status" value="1"/>
</dbReference>
<accession>A0A9P9X242</accession>
<reference evidence="3" key="1">
    <citation type="submission" date="2019-01" db="EMBL/GenBank/DDBJ databases">
        <title>Colletotrichum abscissum LGMF1257.</title>
        <authorList>
            <person name="Baroncelli R."/>
        </authorList>
    </citation>
    <scope>NUCLEOTIDE SEQUENCE</scope>
    <source>
        <strain evidence="3">Ca142</strain>
    </source>
</reference>
<dbReference type="Pfam" id="PF01738">
    <property type="entry name" value="DLH"/>
    <property type="match status" value="1"/>
</dbReference>
<dbReference type="InterPro" id="IPR029058">
    <property type="entry name" value="AB_hydrolase_fold"/>
</dbReference>
<keyword evidence="1" id="KW-0732">Signal</keyword>
<protein>
    <recommendedName>
        <fullName evidence="2">Dienelactone hydrolase domain-containing protein</fullName>
    </recommendedName>
</protein>
<organism evidence="3 4">
    <name type="scientific">Colletotrichum abscissum</name>
    <dbReference type="NCBI Taxonomy" id="1671311"/>
    <lineage>
        <taxon>Eukaryota</taxon>
        <taxon>Fungi</taxon>
        <taxon>Dikarya</taxon>
        <taxon>Ascomycota</taxon>
        <taxon>Pezizomycotina</taxon>
        <taxon>Sordariomycetes</taxon>
        <taxon>Hypocreomycetidae</taxon>
        <taxon>Glomerellales</taxon>
        <taxon>Glomerellaceae</taxon>
        <taxon>Colletotrichum</taxon>
        <taxon>Colletotrichum acutatum species complex</taxon>
    </lineage>
</organism>
<dbReference type="Gene3D" id="3.40.50.1820">
    <property type="entry name" value="alpha/beta hydrolase"/>
    <property type="match status" value="1"/>
</dbReference>
<feature type="chain" id="PRO_5040129735" description="Dienelactone hydrolase domain-containing protein" evidence="1">
    <location>
        <begin position="20"/>
        <end position="296"/>
    </location>
</feature>
<sequence>MSIPLLSIHLVVNTYLVLCIIANKHLAVSTTTNISSNLIAETMASNAPGACCTVGTLHEGTPTGKSVQVGGKIEAYLALPAENEASQRAVLYLPDIIGIWQNSKLMADAFARQGYACLVLDLFNGDPAPLNMPEDFDIMKWLQEGTGGKNPHTSETIDPIVVSGINYLKGLGITKIAAAGYCFGAKYAVRHYKSGIQCGFIAHPSFVEADELAAITGPLSIAAAEFDDIFPTEKRHESEAILAQTKQNYQINLFSGVHHGFSVRGDPKNEKERFGKEQALYQAVSWFNRYFEAVGV</sequence>